<reference evidence="5 6" key="1">
    <citation type="submission" date="2020-08" db="EMBL/GenBank/DDBJ databases">
        <title>A Genomic Blueprint of the Chicken Gut Microbiome.</title>
        <authorList>
            <person name="Gilroy R."/>
            <person name="Ravi A."/>
            <person name="Getino M."/>
            <person name="Pursley I."/>
            <person name="Horton D.L."/>
            <person name="Alikhan N.-F."/>
            <person name="Baker D."/>
            <person name="Gharbi K."/>
            <person name="Hall N."/>
            <person name="Watson M."/>
            <person name="Adriaenssens E.M."/>
            <person name="Foster-Nyarko E."/>
            <person name="Jarju S."/>
            <person name="Secka A."/>
            <person name="Antonio M."/>
            <person name="Oren A."/>
            <person name="Chaudhuri R."/>
            <person name="La Ragione R.M."/>
            <person name="Hildebrand F."/>
            <person name="Pallen M.J."/>
        </authorList>
    </citation>
    <scope>NUCLEOTIDE SEQUENCE [LARGE SCALE GENOMIC DNA]</scope>
    <source>
        <strain evidence="5 6">Sa1BUA8</strain>
    </source>
</reference>
<dbReference type="PRINTS" id="PR00069">
    <property type="entry name" value="ALDKETRDTASE"/>
</dbReference>
<dbReference type="InterPro" id="IPR036812">
    <property type="entry name" value="NAD(P)_OxRdtase_dom_sf"/>
</dbReference>
<keyword evidence="6" id="KW-1185">Reference proteome</keyword>
<evidence type="ECO:0000256" key="1">
    <source>
        <dbReference type="ARBA" id="ARBA00006515"/>
    </source>
</evidence>
<comment type="caution">
    <text evidence="5">The sequence shown here is derived from an EMBL/GenBank/DDBJ whole genome shotgun (WGS) entry which is preliminary data.</text>
</comment>
<proteinExistence type="inferred from homology"/>
<dbReference type="Proteomes" id="UP000822993">
    <property type="component" value="Unassembled WGS sequence"/>
</dbReference>
<dbReference type="Pfam" id="PF00248">
    <property type="entry name" value="Aldo_ket_red"/>
    <property type="match status" value="1"/>
</dbReference>
<evidence type="ECO:0000313" key="5">
    <source>
        <dbReference type="EMBL" id="MBE7702233.1"/>
    </source>
</evidence>
<keyword evidence="2" id="KW-0521">NADP</keyword>
<dbReference type="InterPro" id="IPR020471">
    <property type="entry name" value="AKR"/>
</dbReference>
<sequence>MPNYRFLGNSGLKISEITYGNWLTHGSQVENDVATQCVHAALDAGITTFDTADVYANTKAEQVLGDALKGQRRESLEIFTKVYWPTGPGGANDSGLSRKHVMESINGSLQRLGTDYVDLYQAHRFDQSTPLEETMQAFADIVRQGKALYIGVSEWTADQIRAGHALSKELGFQLISSQPQYSMLWRVIEDEVVPTSRELGLSQIVWSPVAQGVLSGKYLPGQPAPAGSRATDANGSRFIQQFMTEDVLTRVQQLKAVADELGLTQAQLAVAWVLQNDNVAAALIGASRPEQVAENVKASGVVIPAELMTKIDEILGDVVERDAGKTAAGAPGPR</sequence>
<name>A0A9D5YZY0_9CELL</name>
<dbReference type="RefSeq" id="WP_191805862.1">
    <property type="nucleotide sequence ID" value="NZ_JACSPN010000037.1"/>
</dbReference>
<dbReference type="PANTHER" id="PTHR43150:SF2">
    <property type="entry name" value="HYPERKINETIC, ISOFORM M"/>
    <property type="match status" value="1"/>
</dbReference>
<feature type="domain" description="NADP-dependent oxidoreductase" evidence="4">
    <location>
        <begin position="16"/>
        <end position="314"/>
    </location>
</feature>
<evidence type="ECO:0000313" key="6">
    <source>
        <dbReference type="Proteomes" id="UP000822993"/>
    </source>
</evidence>
<dbReference type="CDD" id="cd19074">
    <property type="entry name" value="Aldo_ket_red_shaker-like"/>
    <property type="match status" value="1"/>
</dbReference>
<comment type="similarity">
    <text evidence="1">Belongs to the shaker potassium channel beta subunit family.</text>
</comment>
<dbReference type="InterPro" id="IPR005399">
    <property type="entry name" value="K_chnl_volt-dep_bsu_KCNAB-rel"/>
</dbReference>
<gene>
    <name evidence="5" type="ORF">H9623_18230</name>
</gene>
<dbReference type="GO" id="GO:0016491">
    <property type="term" value="F:oxidoreductase activity"/>
    <property type="evidence" value="ECO:0007669"/>
    <property type="project" value="UniProtKB-KW"/>
</dbReference>
<dbReference type="PANTHER" id="PTHR43150">
    <property type="entry name" value="HYPERKINETIC, ISOFORM M"/>
    <property type="match status" value="1"/>
</dbReference>
<dbReference type="EMBL" id="JACSPN010000037">
    <property type="protein sequence ID" value="MBE7702233.1"/>
    <property type="molecule type" value="Genomic_DNA"/>
</dbReference>
<dbReference type="AlphaFoldDB" id="A0A9D5YZY0"/>
<evidence type="ECO:0000256" key="3">
    <source>
        <dbReference type="ARBA" id="ARBA00023002"/>
    </source>
</evidence>
<protein>
    <submittedName>
        <fullName evidence="5">Aldo/keto reductase family protein</fullName>
    </submittedName>
</protein>
<dbReference type="InterPro" id="IPR023210">
    <property type="entry name" value="NADP_OxRdtase_dom"/>
</dbReference>
<organism evidence="5 6">
    <name type="scientific">Oerskovia douganii</name>
    <dbReference type="NCBI Taxonomy" id="2762210"/>
    <lineage>
        <taxon>Bacteria</taxon>
        <taxon>Bacillati</taxon>
        <taxon>Actinomycetota</taxon>
        <taxon>Actinomycetes</taxon>
        <taxon>Micrococcales</taxon>
        <taxon>Cellulomonadaceae</taxon>
        <taxon>Oerskovia</taxon>
    </lineage>
</organism>
<evidence type="ECO:0000259" key="4">
    <source>
        <dbReference type="Pfam" id="PF00248"/>
    </source>
</evidence>
<evidence type="ECO:0000256" key="2">
    <source>
        <dbReference type="ARBA" id="ARBA00022857"/>
    </source>
</evidence>
<dbReference type="Gene3D" id="3.20.20.100">
    <property type="entry name" value="NADP-dependent oxidoreductase domain"/>
    <property type="match status" value="1"/>
</dbReference>
<dbReference type="SUPFAM" id="SSF51430">
    <property type="entry name" value="NAD(P)-linked oxidoreductase"/>
    <property type="match status" value="1"/>
</dbReference>
<keyword evidence="3" id="KW-0560">Oxidoreductase</keyword>
<accession>A0A9D5YZY0</accession>